<dbReference type="RefSeq" id="WP_102951793.1">
    <property type="nucleotide sequence ID" value="NZ_CP024847.1"/>
</dbReference>
<evidence type="ECO:0000313" key="6">
    <source>
        <dbReference type="Proteomes" id="UP000236655"/>
    </source>
</evidence>
<dbReference type="PIRSF" id="PIRSF005622">
    <property type="entry name" value="Hydrgn_mat_hypD"/>
    <property type="match status" value="1"/>
</dbReference>
<dbReference type="Proteomes" id="UP000236655">
    <property type="component" value="Chromosome"/>
</dbReference>
<sequence>MKYIDEFRNSQVAKKLIENIQRKINPERKYNLMEFCGGHTHAIHRYGINQILPANIKLIHGPGCPVCVLPIPRIDQAIWLANQPDVILCSYADMLRVPGDKQDSLLKAKARGAQIQIVYSVLDALEIAKNQSDKMIIFFAIGFETTTPPTAHAILEAKKMGLDNFKVFCNHVLTPVAMTAILDDNEVNIDGFIGPSHVSIIVGSDAYREVAQEYQKPVVIAGFEPLDVLQSIEYLIDLINENKPDIINQYTRAVNPEGNLKAQEIIARVLEKRQQFSWRGLGQIAKSGLKIRQEYAHFDAEVYYNLPEFQSDDVKSCECPQILRGIKEPKDCKLFGKACTPENPMGACMVSSEGACAAAFQYSLISR</sequence>
<dbReference type="PANTHER" id="PTHR30149:SF0">
    <property type="entry name" value="HYDROGENASE MATURATION FACTOR HYPD"/>
    <property type="match status" value="1"/>
</dbReference>
<dbReference type="InterPro" id="IPR042243">
    <property type="entry name" value="HypD_1"/>
</dbReference>
<dbReference type="PANTHER" id="PTHR30149">
    <property type="entry name" value="HYDROGENASE PROTEIN ASSEMBLY PROTEIN HYPD"/>
    <property type="match status" value="1"/>
</dbReference>
<dbReference type="AlphaFoldDB" id="A0A2I7N7U5"/>
<dbReference type="Gene3D" id="6.10.20.100">
    <property type="match status" value="1"/>
</dbReference>
<dbReference type="GO" id="GO:0070025">
    <property type="term" value="F:carbon monoxide binding"/>
    <property type="evidence" value="ECO:0007669"/>
    <property type="project" value="TreeGrafter"/>
</dbReference>
<accession>A0A2I7N7U5</accession>
<dbReference type="EMBL" id="CP024847">
    <property type="protein sequence ID" value="AUR52502.1"/>
    <property type="molecule type" value="Genomic_DNA"/>
</dbReference>
<evidence type="ECO:0000256" key="1">
    <source>
        <dbReference type="ARBA" id="ARBA00007888"/>
    </source>
</evidence>
<evidence type="ECO:0000256" key="3">
    <source>
        <dbReference type="ARBA" id="ARBA00023004"/>
    </source>
</evidence>
<evidence type="ECO:0000313" key="5">
    <source>
        <dbReference type="EMBL" id="AUR52502.1"/>
    </source>
</evidence>
<keyword evidence="2" id="KW-0479">Metal-binding</keyword>
<dbReference type="OrthoDB" id="9770424at2"/>
<keyword evidence="3" id="KW-0408">Iron</keyword>
<dbReference type="GO" id="GO:0051539">
    <property type="term" value="F:4 iron, 4 sulfur cluster binding"/>
    <property type="evidence" value="ECO:0007669"/>
    <property type="project" value="TreeGrafter"/>
</dbReference>
<keyword evidence="6" id="KW-1185">Reference proteome</keyword>
<dbReference type="GO" id="GO:0051604">
    <property type="term" value="P:protein maturation"/>
    <property type="evidence" value="ECO:0007669"/>
    <property type="project" value="TreeGrafter"/>
</dbReference>
<dbReference type="KEGG" id="nba:CUN60_09390"/>
<dbReference type="GO" id="GO:0005506">
    <property type="term" value="F:iron ion binding"/>
    <property type="evidence" value="ECO:0007669"/>
    <property type="project" value="TreeGrafter"/>
</dbReference>
<dbReference type="Gene3D" id="3.40.50.11750">
    <property type="entry name" value="HypD, alpha/beta domain 1"/>
    <property type="match status" value="2"/>
</dbReference>
<evidence type="ECO:0000256" key="2">
    <source>
        <dbReference type="ARBA" id="ARBA00022723"/>
    </source>
</evidence>
<dbReference type="NCBIfam" id="TIGR00075">
    <property type="entry name" value="hypD"/>
    <property type="match status" value="1"/>
</dbReference>
<dbReference type="InterPro" id="IPR002780">
    <property type="entry name" value="Hyd_form_HypD"/>
</dbReference>
<dbReference type="InterPro" id="IPR042244">
    <property type="entry name" value="HypD_2_sf"/>
</dbReference>
<proteinExistence type="inferred from homology"/>
<protein>
    <recommendedName>
        <fullName evidence="4">Hydrogenase maturation factor</fullName>
    </recommendedName>
</protein>
<organism evidence="5 6">
    <name type="scientific">Aquella oligotrophica</name>
    <dbReference type="NCBI Taxonomy" id="2067065"/>
    <lineage>
        <taxon>Bacteria</taxon>
        <taxon>Pseudomonadati</taxon>
        <taxon>Pseudomonadota</taxon>
        <taxon>Betaproteobacteria</taxon>
        <taxon>Neisseriales</taxon>
        <taxon>Neisseriaceae</taxon>
        <taxon>Aquella</taxon>
    </lineage>
</organism>
<name>A0A2I7N7U5_9NEIS</name>
<comment type="similarity">
    <text evidence="1 4">Belongs to the HypD family.</text>
</comment>
<evidence type="ECO:0000256" key="4">
    <source>
        <dbReference type="PIRNR" id="PIRNR005622"/>
    </source>
</evidence>
<reference evidence="6" key="1">
    <citation type="submission" date="2017-11" db="EMBL/GenBank/DDBJ databases">
        <authorList>
            <person name="Chan K.G."/>
            <person name="Lee L.S."/>
        </authorList>
    </citation>
    <scope>NUCLEOTIDE SEQUENCE [LARGE SCALE GENOMIC DNA]</scope>
    <source>
        <strain evidence="6">DSM 100970</strain>
    </source>
</reference>
<gene>
    <name evidence="5" type="ORF">CUN60_09390</name>
</gene>
<dbReference type="Pfam" id="PF01924">
    <property type="entry name" value="HypD"/>
    <property type="match status" value="1"/>
</dbReference>